<dbReference type="CDD" id="cd07817">
    <property type="entry name" value="SRPBCC_8"/>
    <property type="match status" value="1"/>
</dbReference>
<evidence type="ECO:0000256" key="3">
    <source>
        <dbReference type="SAM" id="MobiDB-lite"/>
    </source>
</evidence>
<evidence type="ECO:0000259" key="5">
    <source>
        <dbReference type="Pfam" id="PF03364"/>
    </source>
</evidence>
<dbReference type="Proteomes" id="UP000661077">
    <property type="component" value="Unassembled WGS sequence"/>
</dbReference>
<feature type="transmembrane region" description="Helical" evidence="4">
    <location>
        <begin position="6"/>
        <end position="29"/>
    </location>
</feature>
<dbReference type="InterPro" id="IPR005031">
    <property type="entry name" value="COQ10_START"/>
</dbReference>
<dbReference type="PANTHER" id="PTHR33824:SF7">
    <property type="entry name" value="POLYKETIDE CYCLASE_DEHYDRASE AND LIPID TRANSPORT SUPERFAMILY PROTEIN"/>
    <property type="match status" value="1"/>
</dbReference>
<dbReference type="Pfam" id="PF03364">
    <property type="entry name" value="Polyketide_cyc"/>
    <property type="match status" value="1"/>
</dbReference>
<dbReference type="RefSeq" id="WP_203165246.1">
    <property type="nucleotide sequence ID" value="NZ_JAEVLS010000001.1"/>
</dbReference>
<keyword evidence="2" id="KW-1277">Toxin-antitoxin system</keyword>
<protein>
    <submittedName>
        <fullName evidence="6">SRPBCC family protein</fullName>
    </submittedName>
</protein>
<gene>
    <name evidence="6" type="ORF">JM946_00835</name>
</gene>
<dbReference type="EMBL" id="JAEVLS010000001">
    <property type="protein sequence ID" value="MBM0103262.1"/>
    <property type="molecule type" value="Genomic_DNA"/>
</dbReference>
<dbReference type="InterPro" id="IPR047137">
    <property type="entry name" value="ORF3"/>
</dbReference>
<evidence type="ECO:0000256" key="1">
    <source>
        <dbReference type="ARBA" id="ARBA00008918"/>
    </source>
</evidence>
<keyword evidence="4" id="KW-1133">Transmembrane helix</keyword>
<dbReference type="PANTHER" id="PTHR33824">
    <property type="entry name" value="POLYKETIDE CYCLASE/DEHYDRASE AND LIPID TRANSPORT SUPERFAMILY PROTEIN"/>
    <property type="match status" value="1"/>
</dbReference>
<feature type="region of interest" description="Disordered" evidence="3">
    <location>
        <begin position="74"/>
        <end position="102"/>
    </location>
</feature>
<feature type="domain" description="Coenzyme Q-binding protein COQ10 START" evidence="5">
    <location>
        <begin position="188"/>
        <end position="300"/>
    </location>
</feature>
<keyword evidence="7" id="KW-1185">Reference proteome</keyword>
<reference evidence="6 7" key="1">
    <citation type="journal article" date="2021" name="Int. J. Syst. Evol. Microbiol.">
        <title>Steroidobacter gossypii sp. nov., isolated from soil of cotton cropping field.</title>
        <authorList>
            <person name="Huang R."/>
            <person name="Yang S."/>
            <person name="Zhen C."/>
            <person name="Liu W."/>
        </authorList>
    </citation>
    <scope>NUCLEOTIDE SEQUENCE [LARGE SCALE GENOMIC DNA]</scope>
    <source>
        <strain evidence="6 7">S1-65</strain>
    </source>
</reference>
<evidence type="ECO:0000256" key="4">
    <source>
        <dbReference type="SAM" id="Phobius"/>
    </source>
</evidence>
<organism evidence="6 7">
    <name type="scientific">Steroidobacter gossypii</name>
    <dbReference type="NCBI Taxonomy" id="2805490"/>
    <lineage>
        <taxon>Bacteria</taxon>
        <taxon>Pseudomonadati</taxon>
        <taxon>Pseudomonadota</taxon>
        <taxon>Gammaproteobacteria</taxon>
        <taxon>Steroidobacterales</taxon>
        <taxon>Steroidobacteraceae</taxon>
        <taxon>Steroidobacter</taxon>
    </lineage>
</organism>
<dbReference type="Gene3D" id="3.30.530.20">
    <property type="match status" value="1"/>
</dbReference>
<comment type="caution">
    <text evidence="6">The sequence shown here is derived from an EMBL/GenBank/DDBJ whole genome shotgun (WGS) entry which is preliminary data.</text>
</comment>
<dbReference type="InterPro" id="IPR023393">
    <property type="entry name" value="START-like_dom_sf"/>
</dbReference>
<proteinExistence type="inferred from homology"/>
<sequence>MYSDQAGITTTVAATAAALAVGASLMFLLDPRSGRRRRALLVDQMNRRTREGREFTRKVSVDAQNRIRGLAHRSRAVLQRESADGEISAERSGSESPGGPMPEYLQDNWAPAPRVLAGLIGLGLVATGGLANRRLGSRSGTLTTTSLGIAGTALLLRAISNRPFSRLLSRATDAEDGFLIQKSLHIYAETDELYSAWRAMENFPGFMSHLREVTKLDERHYRWSVDGPGGVPVSWESEITADVPNELIAWRTVPGSVVQSSGVVQFEPTSVGGTRIHLRMTYRPPADMIGHAAAVMFGADPRRQIDEDLLRFKSFMETGKTTGREGTVLRH</sequence>
<evidence type="ECO:0000313" key="7">
    <source>
        <dbReference type="Proteomes" id="UP000661077"/>
    </source>
</evidence>
<accession>A0ABS1WQK6</accession>
<keyword evidence="4" id="KW-0472">Membrane</keyword>
<evidence type="ECO:0000313" key="6">
    <source>
        <dbReference type="EMBL" id="MBM0103262.1"/>
    </source>
</evidence>
<dbReference type="SUPFAM" id="SSF55961">
    <property type="entry name" value="Bet v1-like"/>
    <property type="match status" value="1"/>
</dbReference>
<evidence type="ECO:0000256" key="2">
    <source>
        <dbReference type="ARBA" id="ARBA00022649"/>
    </source>
</evidence>
<comment type="similarity">
    <text evidence="1">Belongs to the ribosome association toxin RatA family.</text>
</comment>
<name>A0ABS1WQK6_9GAMM</name>
<keyword evidence="4" id="KW-0812">Transmembrane</keyword>